<reference evidence="1 2" key="1">
    <citation type="submission" date="2019-07" db="EMBL/GenBank/DDBJ databases">
        <title>WGS assembly of Gossypium tomentosum.</title>
        <authorList>
            <person name="Chen Z.J."/>
            <person name="Sreedasyam A."/>
            <person name="Ando A."/>
            <person name="Song Q."/>
            <person name="De L."/>
            <person name="Hulse-Kemp A."/>
            <person name="Ding M."/>
            <person name="Ye W."/>
            <person name="Kirkbride R."/>
            <person name="Jenkins J."/>
            <person name="Plott C."/>
            <person name="Lovell J."/>
            <person name="Lin Y.-M."/>
            <person name="Vaughn R."/>
            <person name="Liu B."/>
            <person name="Li W."/>
            <person name="Simpson S."/>
            <person name="Scheffler B."/>
            <person name="Saski C."/>
            <person name="Grover C."/>
            <person name="Hu G."/>
            <person name="Conover J."/>
            <person name="Carlson J."/>
            <person name="Shu S."/>
            <person name="Boston L."/>
            <person name="Williams M."/>
            <person name="Peterson D."/>
            <person name="Mcgee K."/>
            <person name="Jones D."/>
            <person name="Wendel J."/>
            <person name="Stelly D."/>
            <person name="Grimwood J."/>
            <person name="Schmutz J."/>
        </authorList>
    </citation>
    <scope>NUCLEOTIDE SEQUENCE [LARGE SCALE GENOMIC DNA]</scope>
    <source>
        <strain evidence="1">7179.01</strain>
    </source>
</reference>
<evidence type="ECO:0000313" key="2">
    <source>
        <dbReference type="Proteomes" id="UP000322667"/>
    </source>
</evidence>
<dbReference type="Pfam" id="PF10561">
    <property type="entry name" value="C2orf69"/>
    <property type="match status" value="1"/>
</dbReference>
<organism evidence="1 2">
    <name type="scientific">Gossypium tomentosum</name>
    <name type="common">Hawaiian cotton</name>
    <name type="synonym">Gossypium sandvicense</name>
    <dbReference type="NCBI Taxonomy" id="34277"/>
    <lineage>
        <taxon>Eukaryota</taxon>
        <taxon>Viridiplantae</taxon>
        <taxon>Streptophyta</taxon>
        <taxon>Embryophyta</taxon>
        <taxon>Tracheophyta</taxon>
        <taxon>Spermatophyta</taxon>
        <taxon>Magnoliopsida</taxon>
        <taxon>eudicotyledons</taxon>
        <taxon>Gunneridae</taxon>
        <taxon>Pentapetalae</taxon>
        <taxon>rosids</taxon>
        <taxon>malvids</taxon>
        <taxon>Malvales</taxon>
        <taxon>Malvaceae</taxon>
        <taxon>Malvoideae</taxon>
        <taxon>Gossypium</taxon>
    </lineage>
</organism>
<evidence type="ECO:0000313" key="1">
    <source>
        <dbReference type="EMBL" id="TYH57204.1"/>
    </source>
</evidence>
<accession>A0A5D2JRQ6</accession>
<dbReference type="PANTHER" id="PTHR31296:SF1">
    <property type="entry name" value="MITOCHONDRIAL PROTEIN C2ORF69"/>
    <property type="match status" value="1"/>
</dbReference>
<proteinExistence type="predicted"/>
<dbReference type="InterPro" id="IPR018881">
    <property type="entry name" value="C2orf69_mit"/>
</dbReference>
<protein>
    <submittedName>
        <fullName evidence="1">Uncharacterized protein</fullName>
    </submittedName>
</protein>
<dbReference type="PANTHER" id="PTHR31296">
    <property type="entry name" value="UPF0565 PROTEIN C2ORF69"/>
    <property type="match status" value="1"/>
</dbReference>
<keyword evidence="2" id="KW-1185">Reference proteome</keyword>
<sequence>MDRWSGVFNVKLDPNCKNYYRIAASLCFASASKSLTVPSANAIFFNGDRVEGTRNPVVERLSDLQNVAQVLVSKFGGSVNAWVIQASIFNGPFAVYKDFIPSVNQYGEPKSYSPVGFPASTSTVSLLSNCFQQAKDVVSSGTKKPCSISSSSTSRPKTVVLGFSKGGTAVNQLVAELGSLDDKSHIREQPAGVNVQEEVQILPTTKESLLNSITEIHYVDVGLNSFGAYITDQDVIERISKRVADGGPRVRFFLHGTPRQWCDGCRIWIQDEKNRLYRLIESEDEKSGGKLKVCERFYFADRKPDMQMHFEVIEKMDVS</sequence>
<gene>
    <name evidence="1" type="ORF">ES332_D08G073700v1</name>
</gene>
<dbReference type="EMBL" id="CM017630">
    <property type="protein sequence ID" value="TYH57204.1"/>
    <property type="molecule type" value="Genomic_DNA"/>
</dbReference>
<name>A0A5D2JRQ6_GOSTO</name>
<dbReference type="AlphaFoldDB" id="A0A5D2JRQ6"/>
<dbReference type="Proteomes" id="UP000322667">
    <property type="component" value="Chromosome D08"/>
</dbReference>
<dbReference type="GO" id="GO:0005739">
    <property type="term" value="C:mitochondrion"/>
    <property type="evidence" value="ECO:0007669"/>
    <property type="project" value="TreeGrafter"/>
</dbReference>